<dbReference type="EMBL" id="JBHPBY010000028">
    <property type="protein sequence ID" value="MFC1849246.1"/>
    <property type="molecule type" value="Genomic_DNA"/>
</dbReference>
<name>A0ABV6YSW1_UNCC1</name>
<comment type="caution">
    <text evidence="3">The sequence shown here is derived from an EMBL/GenBank/DDBJ whole genome shotgun (WGS) entry which is preliminary data.</text>
</comment>
<protein>
    <submittedName>
        <fullName evidence="3">DUF3347 domain-containing protein</fullName>
    </submittedName>
</protein>
<accession>A0ABV6YSW1</accession>
<evidence type="ECO:0000259" key="2">
    <source>
        <dbReference type="Pfam" id="PF11827"/>
    </source>
</evidence>
<evidence type="ECO:0000313" key="3">
    <source>
        <dbReference type="EMBL" id="MFC1849246.1"/>
    </source>
</evidence>
<evidence type="ECO:0000256" key="1">
    <source>
        <dbReference type="SAM" id="SignalP"/>
    </source>
</evidence>
<feature type="domain" description="DUF3347" evidence="2">
    <location>
        <begin position="39"/>
        <end position="119"/>
    </location>
</feature>
<dbReference type="Proteomes" id="UP001594351">
    <property type="component" value="Unassembled WGS sequence"/>
</dbReference>
<reference evidence="3 4" key="1">
    <citation type="submission" date="2024-09" db="EMBL/GenBank/DDBJ databases">
        <title>Laminarin stimulates single cell rates of sulfate reduction while oxygen inhibits transcriptomic activity in coastal marine sediment.</title>
        <authorList>
            <person name="Lindsay M."/>
            <person name="Orcutt B."/>
            <person name="Emerson D."/>
            <person name="Stepanauskas R."/>
            <person name="D'Angelo T."/>
        </authorList>
    </citation>
    <scope>NUCLEOTIDE SEQUENCE [LARGE SCALE GENOMIC DNA]</scope>
    <source>
        <strain evidence="3">SAG AM-311-K15</strain>
    </source>
</reference>
<feature type="signal peptide" evidence="1">
    <location>
        <begin position="1"/>
        <end position="26"/>
    </location>
</feature>
<proteinExistence type="predicted"/>
<gene>
    <name evidence="3" type="ORF">ACFL27_03460</name>
</gene>
<dbReference type="Pfam" id="PF11827">
    <property type="entry name" value="DUF3347"/>
    <property type="match status" value="1"/>
</dbReference>
<organism evidence="3 4">
    <name type="scientific">candidate division CSSED10-310 bacterium</name>
    <dbReference type="NCBI Taxonomy" id="2855610"/>
    <lineage>
        <taxon>Bacteria</taxon>
        <taxon>Bacteria division CSSED10-310</taxon>
    </lineage>
</organism>
<keyword evidence="1" id="KW-0732">Signal</keyword>
<keyword evidence="4" id="KW-1185">Reference proteome</keyword>
<evidence type="ECO:0000313" key="4">
    <source>
        <dbReference type="Proteomes" id="UP001594351"/>
    </source>
</evidence>
<sequence>MTLKHFSTIFFVSAMTVLAIFASVSAEEQLFNKAMQPLVAEYLTITKTLAADKTTGVKEAAKKIETLSASLKTEEYKGQNANAVQKIPGQLQTTAKALQQAKDIEAMREVLQELSKPFALWASLTKPDGLYVAYCPMKPGSWLQDQKEINNPYYGSKMLRCGKIVSPK</sequence>
<feature type="chain" id="PRO_5047538571" evidence="1">
    <location>
        <begin position="27"/>
        <end position="168"/>
    </location>
</feature>
<dbReference type="InterPro" id="IPR021782">
    <property type="entry name" value="DUF3347"/>
</dbReference>